<keyword evidence="3" id="KW-0812">Transmembrane</keyword>
<dbReference type="eggNOG" id="KOG2458">
    <property type="taxonomic scope" value="Eukaryota"/>
</dbReference>
<dbReference type="Proteomes" id="UP000077115">
    <property type="component" value="Unassembled WGS sequence"/>
</dbReference>
<evidence type="ECO:0000256" key="1">
    <source>
        <dbReference type="ARBA" id="ARBA00010118"/>
    </source>
</evidence>
<feature type="transmembrane region" description="Helical" evidence="3">
    <location>
        <begin position="20"/>
        <end position="40"/>
    </location>
</feature>
<reference evidence="5 6" key="1">
    <citation type="submission" date="2006-10" db="EMBL/GenBank/DDBJ databases">
        <title>The Genome Sequence of Batrachochytrium dendrobatidis JEL423.</title>
        <authorList>
            <consortium name="The Broad Institute Genome Sequencing Platform"/>
            <person name="Birren B."/>
            <person name="Lander E."/>
            <person name="Galagan J."/>
            <person name="Cuomo C."/>
            <person name="Devon K."/>
            <person name="Jaffe D."/>
            <person name="Butler J."/>
            <person name="Alvarez P."/>
            <person name="Gnerre S."/>
            <person name="Grabherr M."/>
            <person name="Kleber M."/>
            <person name="Mauceli E."/>
            <person name="Brockman W."/>
            <person name="Young S."/>
            <person name="LaButti K."/>
            <person name="Sykes S."/>
            <person name="DeCaprio D."/>
            <person name="Crawford M."/>
            <person name="Koehrsen M."/>
            <person name="Engels R."/>
            <person name="Montgomery P."/>
            <person name="Pearson M."/>
            <person name="Howarth C."/>
            <person name="Larson L."/>
            <person name="White J."/>
            <person name="O'Leary S."/>
            <person name="Kodira C."/>
            <person name="Zeng Q."/>
            <person name="Yandava C."/>
            <person name="Alvarado L."/>
            <person name="Longcore J."/>
            <person name="James T."/>
        </authorList>
    </citation>
    <scope>NUCLEOTIDE SEQUENCE [LARGE SCALE GENOMIC DNA]</scope>
    <source>
        <strain evidence="5 6">JEL423</strain>
    </source>
</reference>
<dbReference type="InterPro" id="IPR006598">
    <property type="entry name" value="CAP10"/>
</dbReference>
<keyword evidence="2" id="KW-0808">Transferase</keyword>
<dbReference type="InterPro" id="IPR051091">
    <property type="entry name" value="O-Glucosyltr/Glycosyltrsf_90"/>
</dbReference>
<comment type="similarity">
    <text evidence="1">Belongs to the glycosyltransferase 90 family.</text>
</comment>
<dbReference type="PANTHER" id="PTHR12203">
    <property type="entry name" value="KDEL LYS-ASP-GLU-LEU CONTAINING - RELATED"/>
    <property type="match status" value="1"/>
</dbReference>
<dbReference type="EMBL" id="DS022303">
    <property type="protein sequence ID" value="OAJ39978.1"/>
    <property type="molecule type" value="Genomic_DNA"/>
</dbReference>
<dbReference type="GO" id="GO:0016740">
    <property type="term" value="F:transferase activity"/>
    <property type="evidence" value="ECO:0007669"/>
    <property type="project" value="UniProtKB-KW"/>
</dbReference>
<evidence type="ECO:0000313" key="5">
    <source>
        <dbReference type="EMBL" id="OAJ39978.1"/>
    </source>
</evidence>
<evidence type="ECO:0000256" key="3">
    <source>
        <dbReference type="SAM" id="Phobius"/>
    </source>
</evidence>
<protein>
    <recommendedName>
        <fullName evidence="4">Glycosyl transferase CAP10 domain-containing protein</fullName>
    </recommendedName>
</protein>
<dbReference type="PANTHER" id="PTHR12203:SF35">
    <property type="entry name" value="PROTEIN O-GLUCOSYLTRANSFERASE 1"/>
    <property type="match status" value="1"/>
</dbReference>
<name>A0A177WIN1_BATDL</name>
<reference evidence="5 6" key="2">
    <citation type="submission" date="2016-05" db="EMBL/GenBank/DDBJ databases">
        <title>Lineage-specific infection strategies underlie the spectrum of fungal disease in amphibians.</title>
        <authorList>
            <person name="Cuomo C.A."/>
            <person name="Farrer R.A."/>
            <person name="James T."/>
            <person name="Longcore J."/>
            <person name="Birren B."/>
        </authorList>
    </citation>
    <scope>NUCLEOTIDE SEQUENCE [LARGE SCALE GENOMIC DNA]</scope>
    <source>
        <strain evidence="5 6">JEL423</strain>
    </source>
</reference>
<dbReference type="SMART" id="SM00672">
    <property type="entry name" value="CAP10"/>
    <property type="match status" value="1"/>
</dbReference>
<gene>
    <name evidence="5" type="ORF">BDEG_23767</name>
</gene>
<accession>A0A177WIN1</accession>
<feature type="domain" description="Glycosyl transferase CAP10" evidence="4">
    <location>
        <begin position="609"/>
        <end position="875"/>
    </location>
</feature>
<dbReference type="Pfam" id="PF05686">
    <property type="entry name" value="Glyco_transf_90"/>
    <property type="match status" value="2"/>
</dbReference>
<keyword evidence="3" id="KW-0472">Membrane</keyword>
<sequence length="876" mass="102173">MNTRANVRNCNKTYRRGVGIAVLVTIAIAAMFLVRTVLMLQNSPFTGTMMQQKIADPSKPNDPSLEGLLKRQSTTLEDAVQKYQLKLGRSPPKGYADWFTSAIEKKCLIDDYDIIWEDLAPYHQLGGNEFRRRLDILKDGTHRVFNVHIKDGTADAGGKWNPIFKNAIRDMDLVLNELDEPRILFNSNRDGPRMVTALADPNKLSSESPNWFRANGGEHLQLMKDSCHVYSPTKPLQQPHEFHGYLQWPMSNIYTRSSQADSYPWQNRLPKAYWRGSTTGGWNQNGNWKTFHRMRMIDAIQKKPELYDVALTDAIQCEPDDCNEMTKQFHMVSHEPFETVYKYKYALDVDGNTFSGRFFRLLESQTLVFKATIFDEFFQRWIVPWEHYIPIEMDFSDLDQKIEWAKNNDDRARRIAENGRRFAERPRTESSGITVNIAENYSDTSGSVNITALDALLSRQSRTLDDAKHKYRLKLKRSPPKGYAEWFNNAQQKRCIIDDYDMIWEDLAPYHQLGGDEFRRRMAILKENATQTFQVKIKNGLPSGGEVWDILMKNSIKSVPNMNIYINSLDEPRILFNMDRDGPAIMTNTISKKIRDIVDEKPNWFTAAGQAHLDLMKDLCHLHSPLQPLQQPHEFHGYLQWPMSSLYSRNLLPIISQARISNCFRDILIPSIYYYYTYAGGSSQADSYPWQNRLPKAYWRGSTTGGWNQNGNWKTSHRFRLMTLVSHRPDLYNVAFTKAVQCHSNDCLKLSKEYKTVSHEPFETVYKYKYALDVDGNTFSGRFFRLLESQTLVFKATIFDEFFQRWIVPWEHYIPIEMDFSDLDQKIEWAKNNDDKARRIAENGRRFAERILNKPQMECYTELLLLEMAHLMHNMQ</sequence>
<keyword evidence="3" id="KW-1133">Transmembrane helix</keyword>
<evidence type="ECO:0000256" key="2">
    <source>
        <dbReference type="ARBA" id="ARBA00022679"/>
    </source>
</evidence>
<evidence type="ECO:0000313" key="6">
    <source>
        <dbReference type="Proteomes" id="UP000077115"/>
    </source>
</evidence>
<dbReference type="VEuPathDB" id="FungiDB:BDEG_23767"/>
<proteinExistence type="inferred from homology"/>
<dbReference type="AlphaFoldDB" id="A0A177WIN1"/>
<evidence type="ECO:0000259" key="4">
    <source>
        <dbReference type="SMART" id="SM00672"/>
    </source>
</evidence>
<organism evidence="5 6">
    <name type="scientific">Batrachochytrium dendrobatidis (strain JEL423)</name>
    <dbReference type="NCBI Taxonomy" id="403673"/>
    <lineage>
        <taxon>Eukaryota</taxon>
        <taxon>Fungi</taxon>
        <taxon>Fungi incertae sedis</taxon>
        <taxon>Chytridiomycota</taxon>
        <taxon>Chytridiomycota incertae sedis</taxon>
        <taxon>Chytridiomycetes</taxon>
        <taxon>Rhizophydiales</taxon>
        <taxon>Rhizophydiales incertae sedis</taxon>
        <taxon>Batrachochytrium</taxon>
    </lineage>
</organism>
<dbReference type="OrthoDB" id="541052at2759"/>